<feature type="signal peptide" evidence="2">
    <location>
        <begin position="1"/>
        <end position="26"/>
    </location>
</feature>
<reference evidence="3 4" key="1">
    <citation type="submission" date="2020-07" db="EMBL/GenBank/DDBJ databases">
        <title>Sequencing the genomes of 1000 actinobacteria strains.</title>
        <authorList>
            <person name="Klenk H.-P."/>
        </authorList>
    </citation>
    <scope>NUCLEOTIDE SEQUENCE [LARGE SCALE GENOMIC DNA]</scope>
    <source>
        <strain evidence="3 4">DSM 44121</strain>
    </source>
</reference>
<dbReference type="InterPro" id="IPR019587">
    <property type="entry name" value="Polyketide_cyclase/dehydratase"/>
</dbReference>
<dbReference type="EMBL" id="JACGWV010000001">
    <property type="protein sequence ID" value="MBA8809028.1"/>
    <property type="molecule type" value="Genomic_DNA"/>
</dbReference>
<dbReference type="SUPFAM" id="SSF55961">
    <property type="entry name" value="Bet v1-like"/>
    <property type="match status" value="1"/>
</dbReference>
<keyword evidence="4" id="KW-1185">Reference proteome</keyword>
<evidence type="ECO:0000256" key="2">
    <source>
        <dbReference type="SAM" id="SignalP"/>
    </source>
</evidence>
<gene>
    <name evidence="3" type="ORF">FHX71_002970</name>
</gene>
<dbReference type="Gene3D" id="3.30.530.20">
    <property type="match status" value="1"/>
</dbReference>
<feature type="chain" id="PRO_5030677262" evidence="2">
    <location>
        <begin position="27"/>
        <end position="232"/>
    </location>
</feature>
<organism evidence="3 4">
    <name type="scientific">Promicromonospora sukumoe</name>
    <dbReference type="NCBI Taxonomy" id="88382"/>
    <lineage>
        <taxon>Bacteria</taxon>
        <taxon>Bacillati</taxon>
        <taxon>Actinomycetota</taxon>
        <taxon>Actinomycetes</taxon>
        <taxon>Micrococcales</taxon>
        <taxon>Promicromonosporaceae</taxon>
        <taxon>Promicromonospora</taxon>
    </lineage>
</organism>
<dbReference type="Proteomes" id="UP000540568">
    <property type="component" value="Unassembled WGS sequence"/>
</dbReference>
<dbReference type="InterPro" id="IPR023393">
    <property type="entry name" value="START-like_dom_sf"/>
</dbReference>
<protein>
    <submittedName>
        <fullName evidence="3">Uncharacterized protein YndB with AHSA1/START domain</fullName>
    </submittedName>
</protein>
<comment type="caution">
    <text evidence="3">The sequence shown here is derived from an EMBL/GenBank/DDBJ whole genome shotgun (WGS) entry which is preliminary data.</text>
</comment>
<dbReference type="Pfam" id="PF10604">
    <property type="entry name" value="Polyketide_cyc2"/>
    <property type="match status" value="1"/>
</dbReference>
<evidence type="ECO:0000313" key="4">
    <source>
        <dbReference type="Proteomes" id="UP000540568"/>
    </source>
</evidence>
<evidence type="ECO:0000256" key="1">
    <source>
        <dbReference type="SAM" id="MobiDB-lite"/>
    </source>
</evidence>
<proteinExistence type="predicted"/>
<dbReference type="AlphaFoldDB" id="A0A7W3J9Z9"/>
<keyword evidence="2" id="KW-0732">Signal</keyword>
<name>A0A7W3J9Z9_9MICO</name>
<feature type="region of interest" description="Disordered" evidence="1">
    <location>
        <begin position="35"/>
        <end position="71"/>
    </location>
</feature>
<evidence type="ECO:0000313" key="3">
    <source>
        <dbReference type="EMBL" id="MBA8809028.1"/>
    </source>
</evidence>
<dbReference type="RefSeq" id="WP_182617546.1">
    <property type="nucleotide sequence ID" value="NZ_BAAATF010000003.1"/>
</dbReference>
<accession>A0A7W3J9Z9</accession>
<sequence length="232" mass="24301">MTVFSSPRRPAQVALALATAVGIAVAATGCGAGHGTEDADVAASPAASTEQPAAPSPEDAQPGQCGGATIDDAAPVTRSTEILIDAPLDVVWDVQTDVEAWDEWQDAVLTVKRLDDGDFDADSRFEWTTPVPESDFAPADTLVITSGVQELEPGKCVLWEGPAIGEAIQIDRGVHLWTFTETDEGTLVHTEESWDADILAALEGPDHDAVAGMLGGGLDIWLEALKTKAETI</sequence>